<proteinExistence type="predicted"/>
<name>A0A7C5DHF5_9CHLB</name>
<evidence type="ECO:0000259" key="1">
    <source>
        <dbReference type="SMART" id="SM00471"/>
    </source>
</evidence>
<dbReference type="Pfam" id="PF01966">
    <property type="entry name" value="HD"/>
    <property type="match status" value="1"/>
</dbReference>
<dbReference type="Proteomes" id="UP000886058">
    <property type="component" value="Unassembled WGS sequence"/>
</dbReference>
<protein>
    <submittedName>
        <fullName evidence="2">HD domain-containing protein</fullName>
    </submittedName>
</protein>
<dbReference type="EMBL" id="DRSQ01000190">
    <property type="protein sequence ID" value="HHE32731.1"/>
    <property type="molecule type" value="Genomic_DNA"/>
</dbReference>
<dbReference type="Gene3D" id="1.10.3210.10">
    <property type="entry name" value="Hypothetical protein af1432"/>
    <property type="match status" value="1"/>
</dbReference>
<dbReference type="InterPro" id="IPR050135">
    <property type="entry name" value="dGTPase-like"/>
</dbReference>
<dbReference type="InterPro" id="IPR045509">
    <property type="entry name" value="HD_assoc_2"/>
</dbReference>
<gene>
    <name evidence="2" type="ORF">ENL07_08970</name>
</gene>
<dbReference type="Pfam" id="PF19276">
    <property type="entry name" value="HD_assoc_2"/>
    <property type="match status" value="1"/>
</dbReference>
<evidence type="ECO:0000313" key="2">
    <source>
        <dbReference type="EMBL" id="HHE32731.1"/>
    </source>
</evidence>
<dbReference type="PANTHER" id="PTHR11373:SF4">
    <property type="entry name" value="DEOXYNUCLEOSIDE TRIPHOSPHATE TRIPHOSPHOHYDROLASE SAMHD1"/>
    <property type="match status" value="1"/>
</dbReference>
<dbReference type="GO" id="GO:0008832">
    <property type="term" value="F:dGTPase activity"/>
    <property type="evidence" value="ECO:0007669"/>
    <property type="project" value="TreeGrafter"/>
</dbReference>
<sequence length="470" mass="54352">MIAEPFLFRSEGGFIRIPIWGHIPLSAPLKKILAHPSFLRLKGIRQLSFAQQVYPGANHTRFEHSIGVYHLMKMILQRMVSNPLALELQDERLQFDDETCRTLLATCLLHDIGHYPHAHVLEEVTPAGDSSAVFAHHESLTGQFLNEEHHGTPSIAVILHDDWQVDPGVVTEIIAGKTAHRFGKLVSGTLDPDKMDYLMRDAHHCNIPYGSIDIERLIESFVPDPERQRLAITEKGIAPLESLLFAKYMMMRNVYWHHTSRIFSAMLRRLLQDIADENALPTEALRELFYFNSDDRVLYELDRAIRGLGLPSAELLDAIQERRVFKRAITIRPYVGEEMDADPAWFAYSIDHRRRKEKELEICELAARKLGRQLAGHEVLIDTPALKDVFDYDDFRELRVWPTKSEHRHTVQPSDSNGYVRFDDFRESVFRSDFILSFEHYTKRFRVLCRHDLVETIAGLEEEVLEILRA</sequence>
<dbReference type="SMART" id="SM00471">
    <property type="entry name" value="HDc"/>
    <property type="match status" value="1"/>
</dbReference>
<dbReference type="CDD" id="cd00077">
    <property type="entry name" value="HDc"/>
    <property type="match status" value="1"/>
</dbReference>
<accession>A0A7C5DHF5</accession>
<dbReference type="InterPro" id="IPR003607">
    <property type="entry name" value="HD/PDEase_dom"/>
</dbReference>
<comment type="caution">
    <text evidence="2">The sequence shown here is derived from an EMBL/GenBank/DDBJ whole genome shotgun (WGS) entry which is preliminary data.</text>
</comment>
<dbReference type="AlphaFoldDB" id="A0A7C5DHF5"/>
<dbReference type="PANTHER" id="PTHR11373">
    <property type="entry name" value="DEOXYNUCLEOSIDE TRIPHOSPHATE TRIPHOSPHOHYDROLASE"/>
    <property type="match status" value="1"/>
</dbReference>
<reference evidence="2" key="1">
    <citation type="journal article" date="2020" name="mSystems">
        <title>Genome- and Community-Level Interaction Insights into Carbon Utilization and Element Cycling Functions of Hydrothermarchaeota in Hydrothermal Sediment.</title>
        <authorList>
            <person name="Zhou Z."/>
            <person name="Liu Y."/>
            <person name="Xu W."/>
            <person name="Pan J."/>
            <person name="Luo Z.H."/>
            <person name="Li M."/>
        </authorList>
    </citation>
    <scope>NUCLEOTIDE SEQUENCE [LARGE SCALE GENOMIC DNA]</scope>
    <source>
        <strain evidence="2">HyVt-633</strain>
    </source>
</reference>
<feature type="domain" description="HD/PDEase" evidence="1">
    <location>
        <begin position="57"/>
        <end position="207"/>
    </location>
</feature>
<organism evidence="2">
    <name type="scientific">Chlorobaculum parvum</name>
    <dbReference type="NCBI Taxonomy" id="274539"/>
    <lineage>
        <taxon>Bacteria</taxon>
        <taxon>Pseudomonadati</taxon>
        <taxon>Chlorobiota</taxon>
        <taxon>Chlorobiia</taxon>
        <taxon>Chlorobiales</taxon>
        <taxon>Chlorobiaceae</taxon>
        <taxon>Chlorobaculum</taxon>
    </lineage>
</organism>
<dbReference type="GO" id="GO:0006203">
    <property type="term" value="P:dGTP catabolic process"/>
    <property type="evidence" value="ECO:0007669"/>
    <property type="project" value="TreeGrafter"/>
</dbReference>
<dbReference type="SUPFAM" id="SSF109604">
    <property type="entry name" value="HD-domain/PDEase-like"/>
    <property type="match status" value="1"/>
</dbReference>
<dbReference type="InterPro" id="IPR006674">
    <property type="entry name" value="HD_domain"/>
</dbReference>